<sequence length="63" mass="7045">MGGKVISNPLAVIVLQFGVEESRYIGMELEVLFFCYKLQVAGLIQVPESFDKLRIPACRTGRN</sequence>
<proteinExistence type="predicted"/>
<reference evidence="1 2" key="1">
    <citation type="submission" date="2018-10" db="EMBL/GenBank/DDBJ databases">
        <title>Sinomicrobium pectinilyticum sp. nov., a pectinase-producing bacterium isolated from alkaline and saline soil, and emended description of the genus Sinomicrobium.</title>
        <authorList>
            <person name="Cheng B."/>
            <person name="Li C."/>
            <person name="Lai Q."/>
            <person name="Du M."/>
            <person name="Shao Z."/>
            <person name="Xu P."/>
            <person name="Yang C."/>
        </authorList>
    </citation>
    <scope>NUCLEOTIDE SEQUENCE [LARGE SCALE GENOMIC DNA]</scope>
    <source>
        <strain evidence="1 2">5DNS001</strain>
    </source>
</reference>
<organism evidence="1 2">
    <name type="scientific">Sinomicrobium pectinilyticum</name>
    <dbReference type="NCBI Taxonomy" id="1084421"/>
    <lineage>
        <taxon>Bacteria</taxon>
        <taxon>Pseudomonadati</taxon>
        <taxon>Bacteroidota</taxon>
        <taxon>Flavobacteriia</taxon>
        <taxon>Flavobacteriales</taxon>
        <taxon>Flavobacteriaceae</taxon>
        <taxon>Sinomicrobium</taxon>
    </lineage>
</organism>
<name>A0A3N0ETF6_SINP1</name>
<comment type="caution">
    <text evidence="1">The sequence shown here is derived from an EMBL/GenBank/DDBJ whole genome shotgun (WGS) entry which is preliminary data.</text>
</comment>
<dbReference type="AlphaFoldDB" id="A0A3N0ETF6"/>
<evidence type="ECO:0000313" key="1">
    <source>
        <dbReference type="EMBL" id="RNL91044.1"/>
    </source>
</evidence>
<evidence type="ECO:0000313" key="2">
    <source>
        <dbReference type="Proteomes" id="UP000267469"/>
    </source>
</evidence>
<protein>
    <submittedName>
        <fullName evidence="1">Uncharacterized protein</fullName>
    </submittedName>
</protein>
<dbReference type="EMBL" id="RJTM01000028">
    <property type="protein sequence ID" value="RNL91044.1"/>
    <property type="molecule type" value="Genomic_DNA"/>
</dbReference>
<dbReference type="Proteomes" id="UP000267469">
    <property type="component" value="Unassembled WGS sequence"/>
</dbReference>
<keyword evidence="2" id="KW-1185">Reference proteome</keyword>
<gene>
    <name evidence="1" type="ORF">ED312_05060</name>
</gene>
<accession>A0A3N0ETF6</accession>